<proteinExistence type="predicted"/>
<dbReference type="OrthoDB" id="3262547at2759"/>
<keyword evidence="3" id="KW-1185">Reference proteome</keyword>
<dbReference type="InParanoid" id="A0A0C2X415"/>
<feature type="region of interest" description="Disordered" evidence="1">
    <location>
        <begin position="69"/>
        <end position="93"/>
    </location>
</feature>
<protein>
    <submittedName>
        <fullName evidence="2">Uncharacterized protein</fullName>
    </submittedName>
</protein>
<accession>A0A0C2X415</accession>
<feature type="compositionally biased region" description="Polar residues" evidence="1">
    <location>
        <begin position="315"/>
        <end position="325"/>
    </location>
</feature>
<feature type="compositionally biased region" description="Polar residues" evidence="1">
    <location>
        <begin position="335"/>
        <end position="351"/>
    </location>
</feature>
<name>A0A0C2X415_AMAMK</name>
<evidence type="ECO:0000256" key="1">
    <source>
        <dbReference type="SAM" id="MobiDB-lite"/>
    </source>
</evidence>
<dbReference type="HOGENOM" id="CLU_035832_0_0_1"/>
<organism evidence="2 3">
    <name type="scientific">Amanita muscaria (strain Koide BX008)</name>
    <dbReference type="NCBI Taxonomy" id="946122"/>
    <lineage>
        <taxon>Eukaryota</taxon>
        <taxon>Fungi</taxon>
        <taxon>Dikarya</taxon>
        <taxon>Basidiomycota</taxon>
        <taxon>Agaricomycotina</taxon>
        <taxon>Agaricomycetes</taxon>
        <taxon>Agaricomycetidae</taxon>
        <taxon>Agaricales</taxon>
        <taxon>Pluteineae</taxon>
        <taxon>Amanitaceae</taxon>
        <taxon>Amanita</taxon>
    </lineage>
</organism>
<dbReference type="EMBL" id="KN818227">
    <property type="protein sequence ID" value="KIL68947.1"/>
    <property type="molecule type" value="Genomic_DNA"/>
</dbReference>
<evidence type="ECO:0000313" key="2">
    <source>
        <dbReference type="EMBL" id="KIL68947.1"/>
    </source>
</evidence>
<dbReference type="AlphaFoldDB" id="A0A0C2X415"/>
<sequence length="503" mass="54844">MSSLSDQIDRLSRSTKAIKTTTAQIALPRGSFKLSDIGVAGPFTRAVLETYLGDLIRDIDPSELGLFQLTNSSEPSGAENDVPRSKPSELARTEFGSATPLKRIVTRRDESTRLNAEPEIYAHAAMHFIDKYDPIRRMPRARSQATAILERIGDVRQNIRALLQALDQQVKHEDDSSIKSLIKHEEDFMDEIRTKIAELKQRKNAALDWQKPAVIALGTPEVELNLSKEGLNSTSATRVLHFTDNLLQEVVNPGNLANISVAGHLGENDLSPYPISQSTPSLQQILDNEKPLAVQKQLNTENEDVDHAAIESGVQGRSLSTNQPGQPCGLGSAIASPSTSPSENSNYIGQTNDDIESITRKIWEKAADILGPFDQSDRRGFGKHANNVPGAKQILARLELLSQSDIPQDSVHAATEASTSTATNAQPTGQQILTAHFLLVLFSEAPHYSMPLNKIKELLAAKASGNASVTAAQGTSRIIYGCVAKRLVKIDRSGREQIVKFDV</sequence>
<gene>
    <name evidence="2" type="ORF">M378DRAFT_21845</name>
</gene>
<feature type="region of interest" description="Disordered" evidence="1">
    <location>
        <begin position="313"/>
        <end position="351"/>
    </location>
</feature>
<dbReference type="STRING" id="946122.A0A0C2X415"/>
<dbReference type="Proteomes" id="UP000054549">
    <property type="component" value="Unassembled WGS sequence"/>
</dbReference>
<reference evidence="2 3" key="1">
    <citation type="submission" date="2014-04" db="EMBL/GenBank/DDBJ databases">
        <title>Evolutionary Origins and Diversification of the Mycorrhizal Mutualists.</title>
        <authorList>
            <consortium name="DOE Joint Genome Institute"/>
            <consortium name="Mycorrhizal Genomics Consortium"/>
            <person name="Kohler A."/>
            <person name="Kuo A."/>
            <person name="Nagy L.G."/>
            <person name="Floudas D."/>
            <person name="Copeland A."/>
            <person name="Barry K.W."/>
            <person name="Cichocki N."/>
            <person name="Veneault-Fourrey C."/>
            <person name="LaButti K."/>
            <person name="Lindquist E.A."/>
            <person name="Lipzen A."/>
            <person name="Lundell T."/>
            <person name="Morin E."/>
            <person name="Murat C."/>
            <person name="Riley R."/>
            <person name="Ohm R."/>
            <person name="Sun H."/>
            <person name="Tunlid A."/>
            <person name="Henrissat B."/>
            <person name="Grigoriev I.V."/>
            <person name="Hibbett D.S."/>
            <person name="Martin F."/>
        </authorList>
    </citation>
    <scope>NUCLEOTIDE SEQUENCE [LARGE SCALE GENOMIC DNA]</scope>
    <source>
        <strain evidence="2 3">Koide BX008</strain>
    </source>
</reference>
<feature type="compositionally biased region" description="Basic and acidic residues" evidence="1">
    <location>
        <begin position="81"/>
        <end position="92"/>
    </location>
</feature>
<evidence type="ECO:0000313" key="3">
    <source>
        <dbReference type="Proteomes" id="UP000054549"/>
    </source>
</evidence>